<dbReference type="Gene3D" id="3.30.70.100">
    <property type="match status" value="1"/>
</dbReference>
<name>X0XVG7_9ZZZZ</name>
<dbReference type="PANTHER" id="PTHR37832">
    <property type="entry name" value="BLL2683 PROTEIN"/>
    <property type="match status" value="1"/>
</dbReference>
<evidence type="ECO:0000313" key="2">
    <source>
        <dbReference type="EMBL" id="GAG40558.1"/>
    </source>
</evidence>
<dbReference type="SUPFAM" id="SSF54909">
    <property type="entry name" value="Dimeric alpha+beta barrel"/>
    <property type="match status" value="1"/>
</dbReference>
<feature type="domain" description="Stress-response A/B barrel" evidence="1">
    <location>
        <begin position="2"/>
        <end position="98"/>
    </location>
</feature>
<dbReference type="SMART" id="SM00886">
    <property type="entry name" value="Dabb"/>
    <property type="match status" value="1"/>
</dbReference>
<proteinExistence type="predicted"/>
<comment type="caution">
    <text evidence="2">The sequence shown here is derived from an EMBL/GenBank/DDBJ whole genome shotgun (WGS) entry which is preliminary data.</text>
</comment>
<dbReference type="InterPro" id="IPR013097">
    <property type="entry name" value="Dabb"/>
</dbReference>
<dbReference type="Pfam" id="PF07876">
    <property type="entry name" value="Dabb"/>
    <property type="match status" value="1"/>
</dbReference>
<evidence type="ECO:0000259" key="1">
    <source>
        <dbReference type="PROSITE" id="PS51502"/>
    </source>
</evidence>
<reference evidence="2" key="1">
    <citation type="journal article" date="2014" name="Front. Microbiol.">
        <title>High frequency of phylogenetically diverse reductive dehalogenase-homologous genes in deep subseafloor sedimentary metagenomes.</title>
        <authorList>
            <person name="Kawai M."/>
            <person name="Futagami T."/>
            <person name="Toyoda A."/>
            <person name="Takaki Y."/>
            <person name="Nishi S."/>
            <person name="Hori S."/>
            <person name="Arai W."/>
            <person name="Tsubouchi T."/>
            <person name="Morono Y."/>
            <person name="Uchiyama I."/>
            <person name="Ito T."/>
            <person name="Fujiyama A."/>
            <person name="Inagaki F."/>
            <person name="Takami H."/>
        </authorList>
    </citation>
    <scope>NUCLEOTIDE SEQUENCE</scope>
    <source>
        <strain evidence="2">Expedition CK06-06</strain>
    </source>
</reference>
<dbReference type="AlphaFoldDB" id="X0XVG7"/>
<dbReference type="InterPro" id="IPR011008">
    <property type="entry name" value="Dimeric_a/b-barrel"/>
</dbReference>
<gene>
    <name evidence="2" type="ORF">S01H1_62306</name>
</gene>
<dbReference type="PROSITE" id="PS51502">
    <property type="entry name" value="S_R_A_B_BARREL"/>
    <property type="match status" value="1"/>
</dbReference>
<dbReference type="EMBL" id="BARS01040917">
    <property type="protein sequence ID" value="GAG40558.1"/>
    <property type="molecule type" value="Genomic_DNA"/>
</dbReference>
<organism evidence="2">
    <name type="scientific">marine sediment metagenome</name>
    <dbReference type="NCBI Taxonomy" id="412755"/>
    <lineage>
        <taxon>unclassified sequences</taxon>
        <taxon>metagenomes</taxon>
        <taxon>ecological metagenomes</taxon>
    </lineage>
</organism>
<accession>X0XVG7</accession>
<dbReference type="PANTHER" id="PTHR37832:SF1">
    <property type="entry name" value="STRESS-RESPONSE A_B BARREL DOMAIN-CONTAINING PROTEIN"/>
    <property type="match status" value="1"/>
</dbReference>
<sequence>MVKHIVMWNLKESAEGRSKDENIQEMKARLEGLKDKIGEIKFLEVGINFNETGDAFDMVLYTEFENREALDIYQNHPEHIRVRDFVRGVRLARKVVDYEI</sequence>
<protein>
    <recommendedName>
        <fullName evidence="1">Stress-response A/B barrel domain-containing protein</fullName>
    </recommendedName>
</protein>